<gene>
    <name evidence="1" type="ORF">DPMN_117874</name>
</gene>
<keyword evidence="2" id="KW-1185">Reference proteome</keyword>
<organism evidence="1 2">
    <name type="scientific">Dreissena polymorpha</name>
    <name type="common">Zebra mussel</name>
    <name type="synonym">Mytilus polymorpha</name>
    <dbReference type="NCBI Taxonomy" id="45954"/>
    <lineage>
        <taxon>Eukaryota</taxon>
        <taxon>Metazoa</taxon>
        <taxon>Spiralia</taxon>
        <taxon>Lophotrochozoa</taxon>
        <taxon>Mollusca</taxon>
        <taxon>Bivalvia</taxon>
        <taxon>Autobranchia</taxon>
        <taxon>Heteroconchia</taxon>
        <taxon>Euheterodonta</taxon>
        <taxon>Imparidentia</taxon>
        <taxon>Neoheterodontei</taxon>
        <taxon>Myida</taxon>
        <taxon>Dreissenoidea</taxon>
        <taxon>Dreissenidae</taxon>
        <taxon>Dreissena</taxon>
    </lineage>
</organism>
<sequence length="52" mass="5508">MRSPNIGLDRCISNGGMSWSPDPVENIELLGVQTTDPTGVLAMEGCPGHQIL</sequence>
<evidence type="ECO:0000313" key="1">
    <source>
        <dbReference type="EMBL" id="KAH3816359.1"/>
    </source>
</evidence>
<dbReference type="Proteomes" id="UP000828390">
    <property type="component" value="Unassembled WGS sequence"/>
</dbReference>
<name>A0A9D4GJ41_DREPO</name>
<dbReference type="EMBL" id="JAIWYP010000005">
    <property type="protein sequence ID" value="KAH3816359.1"/>
    <property type="molecule type" value="Genomic_DNA"/>
</dbReference>
<proteinExistence type="predicted"/>
<accession>A0A9D4GJ41</accession>
<protein>
    <submittedName>
        <fullName evidence="1">Uncharacterized protein</fullName>
    </submittedName>
</protein>
<comment type="caution">
    <text evidence="1">The sequence shown here is derived from an EMBL/GenBank/DDBJ whole genome shotgun (WGS) entry which is preliminary data.</text>
</comment>
<reference evidence="1" key="2">
    <citation type="submission" date="2020-11" db="EMBL/GenBank/DDBJ databases">
        <authorList>
            <person name="McCartney M.A."/>
            <person name="Auch B."/>
            <person name="Kono T."/>
            <person name="Mallez S."/>
            <person name="Becker A."/>
            <person name="Gohl D.M."/>
            <person name="Silverstein K.A.T."/>
            <person name="Koren S."/>
            <person name="Bechman K.B."/>
            <person name="Herman A."/>
            <person name="Abrahante J.E."/>
            <person name="Garbe J."/>
        </authorList>
    </citation>
    <scope>NUCLEOTIDE SEQUENCE</scope>
    <source>
        <strain evidence="1">Duluth1</strain>
        <tissue evidence="1">Whole animal</tissue>
    </source>
</reference>
<dbReference type="AlphaFoldDB" id="A0A9D4GJ41"/>
<reference evidence="1" key="1">
    <citation type="journal article" date="2019" name="bioRxiv">
        <title>The Genome of the Zebra Mussel, Dreissena polymorpha: A Resource for Invasive Species Research.</title>
        <authorList>
            <person name="McCartney M.A."/>
            <person name="Auch B."/>
            <person name="Kono T."/>
            <person name="Mallez S."/>
            <person name="Zhang Y."/>
            <person name="Obille A."/>
            <person name="Becker A."/>
            <person name="Abrahante J.E."/>
            <person name="Garbe J."/>
            <person name="Badalamenti J.P."/>
            <person name="Herman A."/>
            <person name="Mangelson H."/>
            <person name="Liachko I."/>
            <person name="Sullivan S."/>
            <person name="Sone E.D."/>
            <person name="Koren S."/>
            <person name="Silverstein K.A.T."/>
            <person name="Beckman K.B."/>
            <person name="Gohl D.M."/>
        </authorList>
    </citation>
    <scope>NUCLEOTIDE SEQUENCE</scope>
    <source>
        <strain evidence="1">Duluth1</strain>
        <tissue evidence="1">Whole animal</tissue>
    </source>
</reference>
<evidence type="ECO:0000313" key="2">
    <source>
        <dbReference type="Proteomes" id="UP000828390"/>
    </source>
</evidence>